<name>A0A0E9VP89_ANGAN</name>
<accession>A0A0E9VP89</accession>
<dbReference type="EMBL" id="GBXM01029377">
    <property type="protein sequence ID" value="JAH79200.1"/>
    <property type="molecule type" value="Transcribed_RNA"/>
</dbReference>
<sequence>MVVHIHSLYLRIFFINFYFHHVEITKPFIHSPHTSGQHKFGTNGFTGVSDQSGVFNCFLSAGAEL</sequence>
<reference evidence="1" key="1">
    <citation type="submission" date="2014-11" db="EMBL/GenBank/DDBJ databases">
        <authorList>
            <person name="Amaro Gonzalez C."/>
        </authorList>
    </citation>
    <scope>NUCLEOTIDE SEQUENCE</scope>
</reference>
<reference evidence="1" key="2">
    <citation type="journal article" date="2015" name="Fish Shellfish Immunol.">
        <title>Early steps in the European eel (Anguilla anguilla)-Vibrio vulnificus interaction in the gills: Role of the RtxA13 toxin.</title>
        <authorList>
            <person name="Callol A."/>
            <person name="Pajuelo D."/>
            <person name="Ebbesson L."/>
            <person name="Teles M."/>
            <person name="MacKenzie S."/>
            <person name="Amaro C."/>
        </authorList>
    </citation>
    <scope>NUCLEOTIDE SEQUENCE</scope>
</reference>
<dbReference type="AlphaFoldDB" id="A0A0E9VP89"/>
<organism evidence="1">
    <name type="scientific">Anguilla anguilla</name>
    <name type="common">European freshwater eel</name>
    <name type="synonym">Muraena anguilla</name>
    <dbReference type="NCBI Taxonomy" id="7936"/>
    <lineage>
        <taxon>Eukaryota</taxon>
        <taxon>Metazoa</taxon>
        <taxon>Chordata</taxon>
        <taxon>Craniata</taxon>
        <taxon>Vertebrata</taxon>
        <taxon>Euteleostomi</taxon>
        <taxon>Actinopterygii</taxon>
        <taxon>Neopterygii</taxon>
        <taxon>Teleostei</taxon>
        <taxon>Anguilliformes</taxon>
        <taxon>Anguillidae</taxon>
        <taxon>Anguilla</taxon>
    </lineage>
</organism>
<proteinExistence type="predicted"/>
<evidence type="ECO:0000313" key="1">
    <source>
        <dbReference type="EMBL" id="JAH79200.1"/>
    </source>
</evidence>
<protein>
    <submittedName>
        <fullName evidence="1">Uncharacterized protein</fullName>
    </submittedName>
</protein>